<dbReference type="SUPFAM" id="SSF53300">
    <property type="entry name" value="vWA-like"/>
    <property type="match status" value="1"/>
</dbReference>
<dbReference type="InterPro" id="IPR036465">
    <property type="entry name" value="vWFA_dom_sf"/>
</dbReference>
<evidence type="ECO:0000313" key="4">
    <source>
        <dbReference type="EMBL" id="ETA69343.1"/>
    </source>
</evidence>
<dbReference type="InterPro" id="IPR050934">
    <property type="entry name" value="ITIH"/>
</dbReference>
<sequence>MKSGICGKNGILSCGNFSLSAHLLSLSKISVILLLFLAATVSTAAATADLDYMKVDININNGYVITTVEQKLTNNEDEADYDDFSIYKPEEAFISDFTLLINDKEYSSEVLPKGKAEKSMMEAVSQGKSAGLLTDEKGGRFEYAVNIQAGQSIIVRLTYEQALKKTLGEYEYVQPLYVQHDLDDLSVNVNIVSENKIITLETPGFNNTKISSVSNTEKRIYYRSDSIPNRDMKIVFSTESPELTGDMLFYETGGQGYMMHVFSPTVDQLGTPAMNKDIIFVIDKSRSMEGKKIEQVKSVFSEIISDLPEEDRFSIIFFDNRIMEFSDELMMASSDNKKDAMDFVNSLDASGRTDIDGALVKALEMFDENSDSVPIVVFLTDGIPTSGVKNTDNIRNDISNENDAQAAIFTVAFGIDKDEGYYDFLKVLSLENYGKADSFSISDDSMDDISNFYDTISTPLMTDIEYDYDGEVTGIVNTGESSLFAGSDAIVLGKYASGTGSISSTITGSTRSGTQEFSNNFVVRSSSSNSFIPRLWAYEKIMNLLDRIDVEGEKAEMVEEVTDLSMEFGFATPYTSLYVEMPEEEEPEPAAPPAEYEAVAEEVEEEEEEAVQETMVEEIPLVEDETVMAESDDVEENTDKEETPGFEIVYAIIGVFAATYCKCPGFSKK</sequence>
<keyword evidence="1" id="KW-0732">Signal</keyword>
<dbReference type="InterPro" id="IPR013694">
    <property type="entry name" value="VIT"/>
</dbReference>
<accession>W9DU62</accession>
<dbReference type="PROSITE" id="PS51468">
    <property type="entry name" value="VIT"/>
    <property type="match status" value="1"/>
</dbReference>
<evidence type="ECO:0000259" key="3">
    <source>
        <dbReference type="PROSITE" id="PS51468"/>
    </source>
</evidence>
<gene>
    <name evidence="4" type="ORF">MettiDRAFT_2840</name>
</gene>
<dbReference type="SMART" id="SM00327">
    <property type="entry name" value="VWA"/>
    <property type="match status" value="1"/>
</dbReference>
<feature type="domain" description="VIT" evidence="3">
    <location>
        <begin position="34"/>
        <end position="161"/>
    </location>
</feature>
<keyword evidence="5" id="KW-1185">Reference proteome</keyword>
<dbReference type="PROSITE" id="PS50234">
    <property type="entry name" value="VWFA"/>
    <property type="match status" value="1"/>
</dbReference>
<protein>
    <submittedName>
        <fullName evidence="4">Mg-chelatase subunit ChlD</fullName>
    </submittedName>
</protein>
<evidence type="ECO:0000313" key="5">
    <source>
        <dbReference type="Proteomes" id="UP000019483"/>
    </source>
</evidence>
<dbReference type="EMBL" id="AZAJ01000001">
    <property type="protein sequence ID" value="ETA69343.1"/>
    <property type="molecule type" value="Genomic_DNA"/>
</dbReference>
<reference evidence="4 5" key="1">
    <citation type="submission" date="2013-08" db="EMBL/GenBank/DDBJ databases">
        <authorList>
            <consortium name="DOE Joint Genome Institute"/>
            <person name="Eisen J."/>
            <person name="Huntemann M."/>
            <person name="Han J."/>
            <person name="Chen A."/>
            <person name="Kyrpides N."/>
            <person name="Mavromatis K."/>
            <person name="Markowitz V."/>
            <person name="Palaniappan K."/>
            <person name="Ivanova N."/>
            <person name="Schaumberg A."/>
            <person name="Pati A."/>
            <person name="Liolios K."/>
            <person name="Nordberg H.P."/>
            <person name="Cantor M.N."/>
            <person name="Hua S.X."/>
            <person name="Woyke T."/>
        </authorList>
    </citation>
    <scope>NUCLEOTIDE SEQUENCE [LARGE SCALE GENOMIC DNA]</scope>
    <source>
        <strain evidence="4 5">DSM 2278</strain>
    </source>
</reference>
<dbReference type="InterPro" id="IPR002035">
    <property type="entry name" value="VWF_A"/>
</dbReference>
<proteinExistence type="predicted"/>
<dbReference type="PANTHER" id="PTHR10338:SF108">
    <property type="entry name" value="INTER-ALPHA-TRYPSIN INHIBITOR HEAVY CHAIN H4-LIKE PROTEIN"/>
    <property type="match status" value="1"/>
</dbReference>
<organism evidence="4 5">
    <name type="scientific">Methanolobus tindarius DSM 2278</name>
    <dbReference type="NCBI Taxonomy" id="1090322"/>
    <lineage>
        <taxon>Archaea</taxon>
        <taxon>Methanobacteriati</taxon>
        <taxon>Methanobacteriota</taxon>
        <taxon>Stenosarchaea group</taxon>
        <taxon>Methanomicrobia</taxon>
        <taxon>Methanosarcinales</taxon>
        <taxon>Methanosarcinaceae</taxon>
        <taxon>Methanolobus</taxon>
    </lineage>
</organism>
<dbReference type="AlphaFoldDB" id="W9DU62"/>
<dbReference type="Pfam" id="PF18204">
    <property type="entry name" value="PGF-CTERM"/>
    <property type="match status" value="1"/>
</dbReference>
<dbReference type="Proteomes" id="UP000019483">
    <property type="component" value="Unassembled WGS sequence"/>
</dbReference>
<dbReference type="Gene3D" id="3.40.50.410">
    <property type="entry name" value="von Willebrand factor, type A domain"/>
    <property type="match status" value="1"/>
</dbReference>
<comment type="caution">
    <text evidence="4">The sequence shown here is derived from an EMBL/GenBank/DDBJ whole genome shotgun (WGS) entry which is preliminary data.</text>
</comment>
<evidence type="ECO:0000259" key="2">
    <source>
        <dbReference type="PROSITE" id="PS50234"/>
    </source>
</evidence>
<dbReference type="InterPro" id="IPR026371">
    <property type="entry name" value="PGF_CTERM"/>
</dbReference>
<feature type="domain" description="VWFA" evidence="2">
    <location>
        <begin position="277"/>
        <end position="456"/>
    </location>
</feature>
<evidence type="ECO:0000256" key="1">
    <source>
        <dbReference type="ARBA" id="ARBA00022729"/>
    </source>
</evidence>
<dbReference type="STRING" id="1090322.MettiDRAFT_2840"/>
<dbReference type="SMART" id="SM00609">
    <property type="entry name" value="VIT"/>
    <property type="match status" value="1"/>
</dbReference>
<dbReference type="Pfam" id="PF08487">
    <property type="entry name" value="VIT"/>
    <property type="match status" value="1"/>
</dbReference>
<dbReference type="Pfam" id="PF00092">
    <property type="entry name" value="VWA"/>
    <property type="match status" value="1"/>
</dbReference>
<dbReference type="PANTHER" id="PTHR10338">
    <property type="entry name" value="INTER-ALPHA-TRYPSIN INHIBITOR HEAVY CHAIN FAMILY MEMBER"/>
    <property type="match status" value="1"/>
</dbReference>
<name>W9DU62_METTI</name>